<dbReference type="EMBL" id="SSFD01000201">
    <property type="protein sequence ID" value="TXH83730.1"/>
    <property type="molecule type" value="Genomic_DNA"/>
</dbReference>
<feature type="transmembrane region" description="Helical" evidence="1">
    <location>
        <begin position="44"/>
        <end position="71"/>
    </location>
</feature>
<comment type="caution">
    <text evidence="2">The sequence shown here is derived from an EMBL/GenBank/DDBJ whole genome shotgun (WGS) entry which is preliminary data.</text>
</comment>
<proteinExistence type="predicted"/>
<keyword evidence="1" id="KW-1133">Transmembrane helix</keyword>
<accession>A0A5C7SIW7</accession>
<name>A0A5C7SIW7_THASP</name>
<reference evidence="2 3" key="1">
    <citation type="submission" date="2018-09" db="EMBL/GenBank/DDBJ databases">
        <title>Metagenome Assembled Genomes from an Advanced Water Purification Facility.</title>
        <authorList>
            <person name="Stamps B.W."/>
            <person name="Spear J.R."/>
        </authorList>
    </citation>
    <scope>NUCLEOTIDE SEQUENCE [LARGE SCALE GENOMIC DNA]</scope>
    <source>
        <strain evidence="2">Bin_27_1</strain>
    </source>
</reference>
<keyword evidence="1" id="KW-0812">Transmembrane</keyword>
<dbReference type="Proteomes" id="UP000321192">
    <property type="component" value="Unassembled WGS sequence"/>
</dbReference>
<evidence type="ECO:0000256" key="1">
    <source>
        <dbReference type="SAM" id="Phobius"/>
    </source>
</evidence>
<protein>
    <recommendedName>
        <fullName evidence="4">VanZ family protein</fullName>
    </recommendedName>
</protein>
<dbReference type="AlphaFoldDB" id="A0A5C7SIW7"/>
<evidence type="ECO:0008006" key="4">
    <source>
        <dbReference type="Google" id="ProtNLM"/>
    </source>
</evidence>
<feature type="transmembrane region" description="Helical" evidence="1">
    <location>
        <begin position="91"/>
        <end position="108"/>
    </location>
</feature>
<evidence type="ECO:0000313" key="3">
    <source>
        <dbReference type="Proteomes" id="UP000321192"/>
    </source>
</evidence>
<feature type="transmembrane region" description="Helical" evidence="1">
    <location>
        <begin position="12"/>
        <end position="32"/>
    </location>
</feature>
<keyword evidence="1" id="KW-0472">Membrane</keyword>
<organism evidence="2 3">
    <name type="scientific">Thauera aminoaromatica</name>
    <dbReference type="NCBI Taxonomy" id="164330"/>
    <lineage>
        <taxon>Bacteria</taxon>
        <taxon>Pseudomonadati</taxon>
        <taxon>Pseudomonadota</taxon>
        <taxon>Betaproteobacteria</taxon>
        <taxon>Rhodocyclales</taxon>
        <taxon>Zoogloeaceae</taxon>
        <taxon>Thauera</taxon>
    </lineage>
</organism>
<evidence type="ECO:0000313" key="2">
    <source>
        <dbReference type="EMBL" id="TXH83730.1"/>
    </source>
</evidence>
<gene>
    <name evidence="2" type="ORF">E6Q80_13150</name>
</gene>
<dbReference type="RefSeq" id="WP_004317755.1">
    <property type="nucleotide sequence ID" value="NZ_SSFD01000201.1"/>
</dbReference>
<sequence length="118" mass="12699">MPTSVRTLLRALFIAALGGAFWLALMPIEPVIKLFSWQDKVEHALLFAGLAILGVAAWPQRVGLLAAGLLAYGAAMEVAQSTTAYRVGDPLDWLADAVGLLVLLPFLRNRKTNTANAR</sequence>